<evidence type="ECO:0000256" key="1">
    <source>
        <dbReference type="SAM" id="SignalP"/>
    </source>
</evidence>
<dbReference type="Proteomes" id="UP001203687">
    <property type="component" value="Unassembled WGS sequence"/>
</dbReference>
<dbReference type="EMBL" id="JALPQF010000014">
    <property type="protein sequence ID" value="MCK8481701.1"/>
    <property type="molecule type" value="Genomic_DNA"/>
</dbReference>
<gene>
    <name evidence="2" type="ORF">MUY34_13800</name>
</gene>
<feature type="signal peptide" evidence="1">
    <location>
        <begin position="1"/>
        <end position="19"/>
    </location>
</feature>
<evidence type="ECO:0000313" key="2">
    <source>
        <dbReference type="EMBL" id="MCK8481701.1"/>
    </source>
</evidence>
<keyword evidence="1" id="KW-0732">Signal</keyword>
<name>A0ABT0HBE9_9FLAO</name>
<keyword evidence="3" id="KW-1185">Reference proteome</keyword>
<evidence type="ECO:0000313" key="3">
    <source>
        <dbReference type="Proteomes" id="UP001203687"/>
    </source>
</evidence>
<reference evidence="2" key="1">
    <citation type="submission" date="2022-04" db="EMBL/GenBank/DDBJ databases">
        <authorList>
            <person name="Ren T."/>
        </authorList>
    </citation>
    <scope>NUCLEOTIDE SEQUENCE</scope>
    <source>
        <strain evidence="2">F63249</strain>
    </source>
</reference>
<evidence type="ECO:0008006" key="4">
    <source>
        <dbReference type="Google" id="ProtNLM"/>
    </source>
</evidence>
<organism evidence="2 3">
    <name type="scientific">Psychroserpens algicola</name>
    <dbReference type="NCBI Taxonomy" id="1719034"/>
    <lineage>
        <taxon>Bacteria</taxon>
        <taxon>Pseudomonadati</taxon>
        <taxon>Bacteroidota</taxon>
        <taxon>Flavobacteriia</taxon>
        <taxon>Flavobacteriales</taxon>
        <taxon>Flavobacteriaceae</taxon>
        <taxon>Psychroserpens</taxon>
    </lineage>
</organism>
<protein>
    <recommendedName>
        <fullName evidence="4">DUF4468 domain-containing protein</fullName>
    </recommendedName>
</protein>
<sequence>MKHCALVLVLFFSIGNLYSQSTVSGYYITKTNDTITVDVVIKKGVFGQIKNDLTKEVKVIDDKNESVQFTPSDIKSYGFTFDGISYEFYSKPTKKGENKFLTPVIIGPKTSLYQYSFYTSGSGSNLPSNQVFYTFEKADGSYLLLGIVGQKKLKTELKEFYKESQEAQKLIDERLKDWLNQKQDLIDILSVVNKS</sequence>
<feature type="chain" id="PRO_5045759106" description="DUF4468 domain-containing protein" evidence="1">
    <location>
        <begin position="20"/>
        <end position="195"/>
    </location>
</feature>
<comment type="caution">
    <text evidence="2">The sequence shown here is derived from an EMBL/GenBank/DDBJ whole genome shotgun (WGS) entry which is preliminary data.</text>
</comment>
<proteinExistence type="predicted"/>
<dbReference type="RefSeq" id="WP_248413549.1">
    <property type="nucleotide sequence ID" value="NZ_JALPQF010000014.1"/>
</dbReference>
<accession>A0ABT0HBE9</accession>